<dbReference type="Proteomes" id="UP000234503">
    <property type="component" value="Unassembled WGS sequence"/>
</dbReference>
<dbReference type="CDD" id="cd02022">
    <property type="entry name" value="DPCK"/>
    <property type="match status" value="1"/>
</dbReference>
<dbReference type="GO" id="GO:0005737">
    <property type="term" value="C:cytoplasm"/>
    <property type="evidence" value="ECO:0007669"/>
    <property type="project" value="UniProtKB-SubCell"/>
</dbReference>
<comment type="similarity">
    <text evidence="1 8">Belongs to the CoaE family.</text>
</comment>
<dbReference type="UniPathway" id="UPA00241">
    <property type="reaction ID" value="UER00356"/>
</dbReference>
<dbReference type="EC" id="2.7.1.24" evidence="8 9"/>
<dbReference type="GO" id="GO:0004140">
    <property type="term" value="F:dephospho-CoA kinase activity"/>
    <property type="evidence" value="ECO:0007669"/>
    <property type="project" value="UniProtKB-UniRule"/>
</dbReference>
<dbReference type="HAMAP" id="MF_00376">
    <property type="entry name" value="Dephospho_CoA_kinase"/>
    <property type="match status" value="1"/>
</dbReference>
<evidence type="ECO:0000256" key="4">
    <source>
        <dbReference type="ARBA" id="ARBA00022741"/>
    </source>
</evidence>
<proteinExistence type="inferred from homology"/>
<evidence type="ECO:0000256" key="7">
    <source>
        <dbReference type="ARBA" id="ARBA00022993"/>
    </source>
</evidence>
<comment type="subcellular location">
    <subcellularLocation>
        <location evidence="8">Cytoplasm</location>
    </subcellularLocation>
</comment>
<keyword evidence="5 8" id="KW-0418">Kinase</keyword>
<dbReference type="AlphaFoldDB" id="A0A2N5E9D3"/>
<dbReference type="InterPro" id="IPR027417">
    <property type="entry name" value="P-loop_NTPase"/>
</dbReference>
<dbReference type="RefSeq" id="WP_101823453.1">
    <property type="nucleotide sequence ID" value="NZ_PJZH01000003.1"/>
</dbReference>
<feature type="binding site" evidence="8">
    <location>
        <begin position="12"/>
        <end position="17"/>
    </location>
    <ligand>
        <name>ATP</name>
        <dbReference type="ChEBI" id="CHEBI:30616"/>
    </ligand>
</feature>
<reference evidence="10 11" key="1">
    <citation type="submission" date="2017-12" db="EMBL/GenBank/DDBJ databases">
        <title>Characterization of six clinical isolates of Enterochimera gen. nov., a novel genus of the Yersiniaciae family and the three species Enterochimera arupensis sp. nov., Enterochimera coloradensis sp. nov, and Enterochimera californica sp. nov.</title>
        <authorList>
            <person name="Rossi A."/>
            <person name="Fisher M."/>
        </authorList>
    </citation>
    <scope>NUCLEOTIDE SEQUENCE [LARGE SCALE GENOMIC DNA]</scope>
    <source>
        <strain evidence="11">2016-Iso4</strain>
    </source>
</reference>
<evidence type="ECO:0000256" key="9">
    <source>
        <dbReference type="NCBIfam" id="TIGR00152"/>
    </source>
</evidence>
<dbReference type="PANTHER" id="PTHR10695">
    <property type="entry name" value="DEPHOSPHO-COA KINASE-RELATED"/>
    <property type="match status" value="1"/>
</dbReference>
<dbReference type="GO" id="GO:0005524">
    <property type="term" value="F:ATP binding"/>
    <property type="evidence" value="ECO:0007669"/>
    <property type="project" value="UniProtKB-UniRule"/>
</dbReference>
<dbReference type="FunFam" id="3.40.50.300:FF:000518">
    <property type="entry name" value="Dephospho-CoA kinase"/>
    <property type="match status" value="1"/>
</dbReference>
<keyword evidence="7 8" id="KW-0173">Coenzyme A biosynthesis</keyword>
<evidence type="ECO:0000256" key="6">
    <source>
        <dbReference type="ARBA" id="ARBA00022840"/>
    </source>
</evidence>
<evidence type="ECO:0000313" key="10">
    <source>
        <dbReference type="EMBL" id="PLR38514.1"/>
    </source>
</evidence>
<dbReference type="OrthoDB" id="9812943at2"/>
<dbReference type="NCBIfam" id="TIGR00152">
    <property type="entry name" value="dephospho-CoA kinase"/>
    <property type="match status" value="1"/>
</dbReference>
<evidence type="ECO:0000256" key="8">
    <source>
        <dbReference type="HAMAP-Rule" id="MF_00376"/>
    </source>
</evidence>
<comment type="pathway">
    <text evidence="8">Cofactor biosynthesis; coenzyme A biosynthesis; CoA from (R)-pantothenate: step 5/5.</text>
</comment>
<organism evidence="10 11">
    <name type="scientific">Chimaeribacter coloradensis</name>
    <dbReference type="NCBI Taxonomy" id="2060068"/>
    <lineage>
        <taxon>Bacteria</taxon>
        <taxon>Pseudomonadati</taxon>
        <taxon>Pseudomonadota</taxon>
        <taxon>Gammaproteobacteria</taxon>
        <taxon>Enterobacterales</taxon>
        <taxon>Yersiniaceae</taxon>
        <taxon>Chimaeribacter</taxon>
    </lineage>
</organism>
<accession>A0A2N5E9D3</accession>
<name>A0A2N5E9D3_9GAMM</name>
<dbReference type="Pfam" id="PF01121">
    <property type="entry name" value="CoaE"/>
    <property type="match status" value="1"/>
</dbReference>
<dbReference type="EMBL" id="PJZH01000003">
    <property type="protein sequence ID" value="PLR38514.1"/>
    <property type="molecule type" value="Genomic_DNA"/>
</dbReference>
<dbReference type="InterPro" id="IPR001977">
    <property type="entry name" value="Depp_CoAkinase"/>
</dbReference>
<keyword evidence="11" id="KW-1185">Reference proteome</keyword>
<sequence length="203" mass="21992">MSYLVALTGGIGSGKSTVANAFSRLGVTVIDADVIARQVVEPGTPALSAIAAHFGNTLLHPDGSLNRARLRELIFADPTEKAWLNGLLHPLIQQETQHQIRQATTPYVLWVVPLLIENGLQARADRVLVIDVDRETQLARTTARDGVSRQQAENILAAQVTREQRLACADDVIDNSGDPSAIEPRVAALHQHYLQLAAATQQD</sequence>
<comment type="catalytic activity">
    <reaction evidence="8">
        <text>3'-dephospho-CoA + ATP = ADP + CoA + H(+)</text>
        <dbReference type="Rhea" id="RHEA:18245"/>
        <dbReference type="ChEBI" id="CHEBI:15378"/>
        <dbReference type="ChEBI" id="CHEBI:30616"/>
        <dbReference type="ChEBI" id="CHEBI:57287"/>
        <dbReference type="ChEBI" id="CHEBI:57328"/>
        <dbReference type="ChEBI" id="CHEBI:456216"/>
        <dbReference type="EC" id="2.7.1.24"/>
    </reaction>
</comment>
<evidence type="ECO:0000256" key="1">
    <source>
        <dbReference type="ARBA" id="ARBA00009018"/>
    </source>
</evidence>
<evidence type="ECO:0000256" key="5">
    <source>
        <dbReference type="ARBA" id="ARBA00022777"/>
    </source>
</evidence>
<dbReference type="GO" id="GO:0015937">
    <property type="term" value="P:coenzyme A biosynthetic process"/>
    <property type="evidence" value="ECO:0007669"/>
    <property type="project" value="UniProtKB-UniRule"/>
</dbReference>
<gene>
    <name evidence="8" type="primary">coaE</name>
    <name evidence="10" type="ORF">CYR32_05885</name>
</gene>
<dbReference type="PROSITE" id="PS51219">
    <property type="entry name" value="DPCK"/>
    <property type="match status" value="1"/>
</dbReference>
<keyword evidence="3 8" id="KW-0808">Transferase</keyword>
<dbReference type="SUPFAM" id="SSF52540">
    <property type="entry name" value="P-loop containing nucleoside triphosphate hydrolases"/>
    <property type="match status" value="1"/>
</dbReference>
<comment type="function">
    <text evidence="8">Catalyzes the phosphorylation of the 3'-hydroxyl group of dephosphocoenzyme A to form coenzyme A.</text>
</comment>
<evidence type="ECO:0000256" key="3">
    <source>
        <dbReference type="ARBA" id="ARBA00022679"/>
    </source>
</evidence>
<keyword evidence="2 8" id="KW-0963">Cytoplasm</keyword>
<comment type="caution">
    <text evidence="10">The sequence shown here is derived from an EMBL/GenBank/DDBJ whole genome shotgun (WGS) entry which is preliminary data.</text>
</comment>
<dbReference type="PANTHER" id="PTHR10695:SF46">
    <property type="entry name" value="BIFUNCTIONAL COENZYME A SYNTHASE-RELATED"/>
    <property type="match status" value="1"/>
</dbReference>
<evidence type="ECO:0000313" key="11">
    <source>
        <dbReference type="Proteomes" id="UP000234503"/>
    </source>
</evidence>
<keyword evidence="6 8" id="KW-0067">ATP-binding</keyword>
<dbReference type="Gene3D" id="3.40.50.300">
    <property type="entry name" value="P-loop containing nucleotide triphosphate hydrolases"/>
    <property type="match status" value="1"/>
</dbReference>
<keyword evidence="4 8" id="KW-0547">Nucleotide-binding</keyword>
<evidence type="ECO:0000256" key="2">
    <source>
        <dbReference type="ARBA" id="ARBA00022490"/>
    </source>
</evidence>
<protein>
    <recommendedName>
        <fullName evidence="8 9">Dephospho-CoA kinase</fullName>
        <ecNumber evidence="8 9">2.7.1.24</ecNumber>
    </recommendedName>
    <alternativeName>
        <fullName evidence="8">Dephosphocoenzyme A kinase</fullName>
    </alternativeName>
</protein>